<dbReference type="AlphaFoldDB" id="L7UJW1"/>
<evidence type="ECO:0000313" key="2">
    <source>
        <dbReference type="EMBL" id="AGC49286.1"/>
    </source>
</evidence>
<name>L7UJW1_MYXSD</name>
<feature type="region of interest" description="Disordered" evidence="1">
    <location>
        <begin position="153"/>
        <end position="175"/>
    </location>
</feature>
<organism evidence="2 3">
    <name type="scientific">Myxococcus stipitatus (strain DSM 14675 / JCM 12634 / Mx s8)</name>
    <dbReference type="NCBI Taxonomy" id="1278073"/>
    <lineage>
        <taxon>Bacteria</taxon>
        <taxon>Pseudomonadati</taxon>
        <taxon>Myxococcota</taxon>
        <taxon>Myxococcia</taxon>
        <taxon>Myxococcales</taxon>
        <taxon>Cystobacterineae</taxon>
        <taxon>Myxococcaceae</taxon>
        <taxon>Myxococcus</taxon>
    </lineage>
</organism>
<keyword evidence="3" id="KW-1185">Reference proteome</keyword>
<gene>
    <name evidence="2" type="ordered locus">MYSTI_08020</name>
</gene>
<evidence type="ECO:0000256" key="1">
    <source>
        <dbReference type="SAM" id="MobiDB-lite"/>
    </source>
</evidence>
<feature type="region of interest" description="Disordered" evidence="1">
    <location>
        <begin position="1"/>
        <end position="22"/>
    </location>
</feature>
<proteinExistence type="predicted"/>
<dbReference type="STRING" id="1278073.MYSTI_08020"/>
<sequence length="175" mass="19324">MLALRPEPAPPPRRPAQAATLVPVPIPVPVPVPARPVPVEPPPAVVEKPVPPRPKPLPRNNEDWGAVMLAKHLKKYDYCGNEAILRDGGIPRRYQLRARFDASGQGVKAKVTPASVAMLNPCMENATKYIYLGQPPEKREFAVELTLSFAHLKPKGKPETQDDQWGLRPDGSRRD</sequence>
<dbReference type="PATRIC" id="fig|1278073.3.peg.8161"/>
<dbReference type="HOGENOM" id="CLU_1530922_0_0_7"/>
<evidence type="ECO:0000313" key="3">
    <source>
        <dbReference type="Proteomes" id="UP000011131"/>
    </source>
</evidence>
<accession>L7UJW1</accession>
<dbReference type="EMBL" id="CP004025">
    <property type="protein sequence ID" value="AGC49286.1"/>
    <property type="molecule type" value="Genomic_DNA"/>
</dbReference>
<dbReference type="KEGG" id="msd:MYSTI_08020"/>
<protein>
    <submittedName>
        <fullName evidence="2">Uncharacterized protein</fullName>
    </submittedName>
</protein>
<dbReference type="Proteomes" id="UP000011131">
    <property type="component" value="Chromosome"/>
</dbReference>
<reference evidence="2 3" key="1">
    <citation type="journal article" date="2013" name="Genome Announc.">
        <title>Complete genome sequence of Myxococcus stipitatus strain DSM 14675, a fruiting myxobacterium.</title>
        <authorList>
            <person name="Huntley S."/>
            <person name="Kneip S."/>
            <person name="Treuner-Lange A."/>
            <person name="Sogaard-Andersen L."/>
        </authorList>
    </citation>
    <scope>NUCLEOTIDE SEQUENCE [LARGE SCALE GENOMIC DNA]</scope>
    <source>
        <strain evidence="3">DSM 14675 / JCM 12634 / Mx s8</strain>
    </source>
</reference>